<evidence type="ECO:0000256" key="2">
    <source>
        <dbReference type="ARBA" id="ARBA00022741"/>
    </source>
</evidence>
<comment type="function">
    <text evidence="8">Negatively regulates transcription of bacterial ribonucleotide reductase nrd genes and operons by binding to NrdR-boxes.</text>
</comment>
<dbReference type="NCBIfam" id="TIGR00244">
    <property type="entry name" value="transcriptional regulator NrdR"/>
    <property type="match status" value="1"/>
</dbReference>
<dbReference type="HAMAP" id="MF_00440">
    <property type="entry name" value="NrdR"/>
    <property type="match status" value="1"/>
</dbReference>
<evidence type="ECO:0000256" key="7">
    <source>
        <dbReference type="ARBA" id="ARBA00023163"/>
    </source>
</evidence>
<keyword evidence="5 8" id="KW-0805">Transcription regulation</keyword>
<dbReference type="Proteomes" id="UP000325755">
    <property type="component" value="Chromosome"/>
</dbReference>
<keyword evidence="3 8" id="KW-0863">Zinc-finger</keyword>
<dbReference type="InterPro" id="IPR005144">
    <property type="entry name" value="ATP-cone_dom"/>
</dbReference>
<proteinExistence type="inferred from homology"/>
<reference evidence="10 11" key="1">
    <citation type="submission" date="2019-09" db="EMBL/GenBank/DDBJ databases">
        <title>Ecophysiology of the spiral-shaped methanotroph Methylospira mobilis as revealed by the complete genome sequence.</title>
        <authorList>
            <person name="Oshkin I.Y."/>
            <person name="Dedysh S.N."/>
            <person name="Miroshnikov K."/>
            <person name="Danilova O.V."/>
            <person name="Hakobyan A."/>
            <person name="Liesack W."/>
        </authorList>
    </citation>
    <scope>NUCLEOTIDE SEQUENCE [LARGE SCALE GENOMIC DNA]</scope>
    <source>
        <strain evidence="10 11">Shm1</strain>
    </source>
</reference>
<evidence type="ECO:0000256" key="8">
    <source>
        <dbReference type="HAMAP-Rule" id="MF_00440"/>
    </source>
</evidence>
<evidence type="ECO:0000256" key="5">
    <source>
        <dbReference type="ARBA" id="ARBA00023015"/>
    </source>
</evidence>
<dbReference type="GO" id="GO:0003677">
    <property type="term" value="F:DNA binding"/>
    <property type="evidence" value="ECO:0007669"/>
    <property type="project" value="UniProtKB-KW"/>
</dbReference>
<dbReference type="GO" id="GO:0005524">
    <property type="term" value="F:ATP binding"/>
    <property type="evidence" value="ECO:0007669"/>
    <property type="project" value="UniProtKB-UniRule"/>
</dbReference>
<dbReference type="PANTHER" id="PTHR30455:SF2">
    <property type="entry name" value="TRANSCRIPTIONAL REPRESSOR NRDR"/>
    <property type="match status" value="1"/>
</dbReference>
<dbReference type="PROSITE" id="PS51161">
    <property type="entry name" value="ATP_CONE"/>
    <property type="match status" value="1"/>
</dbReference>
<dbReference type="GO" id="GO:0008270">
    <property type="term" value="F:zinc ion binding"/>
    <property type="evidence" value="ECO:0007669"/>
    <property type="project" value="UniProtKB-UniRule"/>
</dbReference>
<name>A0A5Q0BHN8_9GAMM</name>
<dbReference type="InterPro" id="IPR003796">
    <property type="entry name" value="RNR_NrdR-like"/>
</dbReference>
<evidence type="ECO:0000256" key="1">
    <source>
        <dbReference type="ARBA" id="ARBA00022491"/>
    </source>
</evidence>
<gene>
    <name evidence="8 10" type="primary">nrdR</name>
    <name evidence="10" type="ORF">F6R98_12545</name>
</gene>
<comment type="cofactor">
    <cofactor evidence="8">
        <name>Zn(2+)</name>
        <dbReference type="ChEBI" id="CHEBI:29105"/>
    </cofactor>
    <text evidence="8">Binds 1 zinc ion.</text>
</comment>
<keyword evidence="11" id="KW-1185">Reference proteome</keyword>
<keyword evidence="6 8" id="KW-0238">DNA-binding</keyword>
<comment type="similarity">
    <text evidence="8">Belongs to the NrdR family.</text>
</comment>
<feature type="zinc finger region" evidence="8">
    <location>
        <begin position="3"/>
        <end position="34"/>
    </location>
</feature>
<keyword evidence="8" id="KW-0479">Metal-binding</keyword>
<dbReference type="GO" id="GO:0045892">
    <property type="term" value="P:negative regulation of DNA-templated transcription"/>
    <property type="evidence" value="ECO:0007669"/>
    <property type="project" value="UniProtKB-UniRule"/>
</dbReference>
<accession>A0A5Q0BHN8</accession>
<evidence type="ECO:0000256" key="4">
    <source>
        <dbReference type="ARBA" id="ARBA00022840"/>
    </source>
</evidence>
<evidence type="ECO:0000313" key="10">
    <source>
        <dbReference type="EMBL" id="QFY43340.1"/>
    </source>
</evidence>
<dbReference type="InterPro" id="IPR055173">
    <property type="entry name" value="NrdR-like_N"/>
</dbReference>
<feature type="domain" description="ATP-cone" evidence="9">
    <location>
        <begin position="49"/>
        <end position="139"/>
    </location>
</feature>
<sequence>MRCPFCGAQDTRVVDSRLSQEGDNVRRRRACSECNERFTTFEVAELSLPRIVKSNGNREPFREDKLRGGMLRALEKRPVGSDQIEAAINRIKKRLRTSGEREIPSHFVGESVMRELSRLDHVAYVRFASVYRSFQDVNEFRTVIDNLEKQPVDVLQPQIDTDDFSA</sequence>
<dbReference type="EMBL" id="CP044205">
    <property type="protein sequence ID" value="QFY43340.1"/>
    <property type="molecule type" value="Genomic_DNA"/>
</dbReference>
<dbReference type="Pfam" id="PF03477">
    <property type="entry name" value="ATP-cone"/>
    <property type="match status" value="1"/>
</dbReference>
<dbReference type="OrthoDB" id="9807461at2"/>
<dbReference type="AlphaFoldDB" id="A0A5Q0BHN8"/>
<dbReference type="InParanoid" id="A0A5Q0BHN8"/>
<keyword evidence="2 8" id="KW-0547">Nucleotide-binding</keyword>
<evidence type="ECO:0000256" key="6">
    <source>
        <dbReference type="ARBA" id="ARBA00023125"/>
    </source>
</evidence>
<evidence type="ECO:0000256" key="3">
    <source>
        <dbReference type="ARBA" id="ARBA00022771"/>
    </source>
</evidence>
<organism evidence="10 11">
    <name type="scientific">Candidatus Methylospira mobilis</name>
    <dbReference type="NCBI Taxonomy" id="1808979"/>
    <lineage>
        <taxon>Bacteria</taxon>
        <taxon>Pseudomonadati</taxon>
        <taxon>Pseudomonadota</taxon>
        <taxon>Gammaproteobacteria</taxon>
        <taxon>Methylococcales</taxon>
        <taxon>Methylococcaceae</taxon>
        <taxon>Candidatus Methylospira</taxon>
    </lineage>
</organism>
<protein>
    <recommendedName>
        <fullName evidence="8">Transcriptional repressor NrdR</fullName>
    </recommendedName>
</protein>
<keyword evidence="4 8" id="KW-0067">ATP-binding</keyword>
<evidence type="ECO:0000259" key="9">
    <source>
        <dbReference type="PROSITE" id="PS51161"/>
    </source>
</evidence>
<dbReference type="RefSeq" id="WP_153249322.1">
    <property type="nucleotide sequence ID" value="NZ_CP044205.1"/>
</dbReference>
<keyword evidence="1 8" id="KW-0678">Repressor</keyword>
<keyword evidence="7 8" id="KW-0804">Transcription</keyword>
<dbReference type="KEGG" id="mmob:F6R98_12545"/>
<dbReference type="FunCoup" id="A0A5Q0BHN8">
    <property type="interactions" value="288"/>
</dbReference>
<evidence type="ECO:0000313" key="11">
    <source>
        <dbReference type="Proteomes" id="UP000325755"/>
    </source>
</evidence>
<dbReference type="PANTHER" id="PTHR30455">
    <property type="entry name" value="TRANSCRIPTIONAL REPRESSOR NRDR"/>
    <property type="match status" value="1"/>
</dbReference>
<keyword evidence="8" id="KW-0862">Zinc</keyword>
<dbReference type="Pfam" id="PF22811">
    <property type="entry name" value="Zn_ribbon_NrdR"/>
    <property type="match status" value="1"/>
</dbReference>